<evidence type="ECO:0000313" key="1">
    <source>
        <dbReference type="EMBL" id="SIS13704.1"/>
    </source>
</evidence>
<gene>
    <name evidence="1" type="ORF">SAMN05421752_11383</name>
</gene>
<dbReference type="OrthoDB" id="323960at2157"/>
<dbReference type="AlphaFoldDB" id="A0A1N7GM81"/>
<dbReference type="Proteomes" id="UP000185936">
    <property type="component" value="Unassembled WGS sequence"/>
</dbReference>
<protein>
    <submittedName>
        <fullName evidence="1">Uncharacterized protein</fullName>
    </submittedName>
</protein>
<dbReference type="EMBL" id="FTNR01000013">
    <property type="protein sequence ID" value="SIS13704.1"/>
    <property type="molecule type" value="Genomic_DNA"/>
</dbReference>
<keyword evidence="2" id="KW-1185">Reference proteome</keyword>
<sequence>MKNQQSIEFPITTEAEFHTALCTLVLNATINDVSPEGMWTHRCGDVELPDFDIEISEVTKPIDD</sequence>
<reference evidence="2" key="1">
    <citation type="submission" date="2017-01" db="EMBL/GenBank/DDBJ databases">
        <authorList>
            <person name="Varghese N."/>
            <person name="Submissions S."/>
        </authorList>
    </citation>
    <scope>NUCLEOTIDE SEQUENCE [LARGE SCALE GENOMIC DNA]</scope>
    <source>
        <strain evidence="2">type strain: HArc-</strain>
    </source>
</reference>
<proteinExistence type="predicted"/>
<organism evidence="1 2">
    <name type="scientific">Natronorubrum thiooxidans</name>
    <dbReference type="NCBI Taxonomy" id="308853"/>
    <lineage>
        <taxon>Archaea</taxon>
        <taxon>Methanobacteriati</taxon>
        <taxon>Methanobacteriota</taxon>
        <taxon>Stenosarchaea group</taxon>
        <taxon>Halobacteria</taxon>
        <taxon>Halobacteriales</taxon>
        <taxon>Natrialbaceae</taxon>
        <taxon>Natronorubrum</taxon>
    </lineage>
</organism>
<dbReference type="RefSeq" id="WP_076610238.1">
    <property type="nucleotide sequence ID" value="NZ_FTNR01000013.1"/>
</dbReference>
<evidence type="ECO:0000313" key="2">
    <source>
        <dbReference type="Proteomes" id="UP000185936"/>
    </source>
</evidence>
<name>A0A1N7GM81_9EURY</name>
<accession>A0A1N7GM81</accession>